<feature type="compositionally biased region" description="Pro residues" evidence="1">
    <location>
        <begin position="216"/>
        <end position="226"/>
    </location>
</feature>
<feature type="compositionally biased region" description="Polar residues" evidence="1">
    <location>
        <begin position="15"/>
        <end position="25"/>
    </location>
</feature>
<feature type="region of interest" description="Disordered" evidence="1">
    <location>
        <begin position="210"/>
        <end position="265"/>
    </location>
</feature>
<dbReference type="AlphaFoldDB" id="A0A5C3N068"/>
<evidence type="ECO:0000313" key="2">
    <source>
        <dbReference type="EMBL" id="TFK51129.1"/>
    </source>
</evidence>
<feature type="compositionally biased region" description="Low complexity" evidence="1">
    <location>
        <begin position="234"/>
        <end position="250"/>
    </location>
</feature>
<sequence length="330" mass="35724">MPSNGITSPPYGGQTAHNRASSQPESMGALSDLAHGGPQMGLEVIHGLLDSMRPSLSIIGQEVGVFGEETTRLGILSSAIDTWERIQALRSDLALRDSVRSAQIEDLKGELRNVIEQRARSALECVIKDAVANSSGLREKVFQQLTAQVPTALLIQLQESKFRLQRIQMELYNSEARRQNATVRGQSEPLRPLLRPLAMPLLSASNGNGMVVPVTPAQPAPPPVTPATPHQRVSSISSASSSESNSSTSSWEFEPPTPSDRFPRDLKEFASFDGEAMHSLLLEYGLENGEGREQGMNVFLTHINVPAQVVPISANPGRPGRLPIVFTSTH</sequence>
<reference evidence="2 3" key="1">
    <citation type="journal article" date="2019" name="Nat. Ecol. Evol.">
        <title>Megaphylogeny resolves global patterns of mushroom evolution.</title>
        <authorList>
            <person name="Varga T."/>
            <person name="Krizsan K."/>
            <person name="Foldi C."/>
            <person name="Dima B."/>
            <person name="Sanchez-Garcia M."/>
            <person name="Sanchez-Ramirez S."/>
            <person name="Szollosi G.J."/>
            <person name="Szarkandi J.G."/>
            <person name="Papp V."/>
            <person name="Albert L."/>
            <person name="Andreopoulos W."/>
            <person name="Angelini C."/>
            <person name="Antonin V."/>
            <person name="Barry K.W."/>
            <person name="Bougher N.L."/>
            <person name="Buchanan P."/>
            <person name="Buyck B."/>
            <person name="Bense V."/>
            <person name="Catcheside P."/>
            <person name="Chovatia M."/>
            <person name="Cooper J."/>
            <person name="Damon W."/>
            <person name="Desjardin D."/>
            <person name="Finy P."/>
            <person name="Geml J."/>
            <person name="Haridas S."/>
            <person name="Hughes K."/>
            <person name="Justo A."/>
            <person name="Karasinski D."/>
            <person name="Kautmanova I."/>
            <person name="Kiss B."/>
            <person name="Kocsube S."/>
            <person name="Kotiranta H."/>
            <person name="LaButti K.M."/>
            <person name="Lechner B.E."/>
            <person name="Liimatainen K."/>
            <person name="Lipzen A."/>
            <person name="Lukacs Z."/>
            <person name="Mihaltcheva S."/>
            <person name="Morgado L.N."/>
            <person name="Niskanen T."/>
            <person name="Noordeloos M.E."/>
            <person name="Ohm R.A."/>
            <person name="Ortiz-Santana B."/>
            <person name="Ovrebo C."/>
            <person name="Racz N."/>
            <person name="Riley R."/>
            <person name="Savchenko A."/>
            <person name="Shiryaev A."/>
            <person name="Soop K."/>
            <person name="Spirin V."/>
            <person name="Szebenyi C."/>
            <person name="Tomsovsky M."/>
            <person name="Tulloss R.E."/>
            <person name="Uehling J."/>
            <person name="Grigoriev I.V."/>
            <person name="Vagvolgyi C."/>
            <person name="Papp T."/>
            <person name="Martin F.M."/>
            <person name="Miettinen O."/>
            <person name="Hibbett D.S."/>
            <person name="Nagy L.G."/>
        </authorList>
    </citation>
    <scope>NUCLEOTIDE SEQUENCE [LARGE SCALE GENOMIC DNA]</scope>
    <source>
        <strain evidence="2 3">OMC1185</strain>
    </source>
</reference>
<protein>
    <submittedName>
        <fullName evidence="2">Uncharacterized protein</fullName>
    </submittedName>
</protein>
<name>A0A5C3N068_9AGAM</name>
<dbReference type="OrthoDB" id="3181072at2759"/>
<accession>A0A5C3N068</accession>
<proteinExistence type="predicted"/>
<organism evidence="2 3">
    <name type="scientific">Heliocybe sulcata</name>
    <dbReference type="NCBI Taxonomy" id="5364"/>
    <lineage>
        <taxon>Eukaryota</taxon>
        <taxon>Fungi</taxon>
        <taxon>Dikarya</taxon>
        <taxon>Basidiomycota</taxon>
        <taxon>Agaricomycotina</taxon>
        <taxon>Agaricomycetes</taxon>
        <taxon>Gloeophyllales</taxon>
        <taxon>Gloeophyllaceae</taxon>
        <taxon>Heliocybe</taxon>
    </lineage>
</organism>
<keyword evidence="3" id="KW-1185">Reference proteome</keyword>
<dbReference type="EMBL" id="ML213512">
    <property type="protein sequence ID" value="TFK51129.1"/>
    <property type="molecule type" value="Genomic_DNA"/>
</dbReference>
<dbReference type="STRING" id="5364.A0A5C3N068"/>
<dbReference type="Proteomes" id="UP000305948">
    <property type="component" value="Unassembled WGS sequence"/>
</dbReference>
<evidence type="ECO:0000256" key="1">
    <source>
        <dbReference type="SAM" id="MobiDB-lite"/>
    </source>
</evidence>
<evidence type="ECO:0000313" key="3">
    <source>
        <dbReference type="Proteomes" id="UP000305948"/>
    </source>
</evidence>
<gene>
    <name evidence="2" type="ORF">OE88DRAFT_1726197</name>
</gene>
<feature type="region of interest" description="Disordered" evidence="1">
    <location>
        <begin position="1"/>
        <end position="33"/>
    </location>
</feature>